<dbReference type="FunFam" id="3.40.50.300:FF:002063">
    <property type="entry name" value="DNA helicase related protein"/>
    <property type="match status" value="1"/>
</dbReference>
<dbReference type="PANTHER" id="PTHR10887:SF495">
    <property type="entry name" value="HELICASE SENATAXIN ISOFORM X1-RELATED"/>
    <property type="match status" value="1"/>
</dbReference>
<evidence type="ECO:0000259" key="2">
    <source>
        <dbReference type="Pfam" id="PF13087"/>
    </source>
</evidence>
<sequence>MNIQLELLARERMNLALLQNRIPLIQKLQIGNDTEEHLENLKLKIKSDPEGVLNGEMAISSIPPGETFIVENPIISHSWDYFKNVNEKIRGRVLVDLLDTEGTIISQTFQDLEIEPESVWLGQQAPLELVVSHIMPNSDIVQRINRKAADFLKELTGNSALSGYQSKNRERIYQTGQAIYQAIREENITYSEAPASFEDTGQKIRTPEQILKHAMANCLDISLLYAACLEQAGIHSLVFIIQGHAYAGFWLEDKFLPRPLEEDAQFFRKRIELDEMAAIEITSATADSHIGFSQLESLGKDHFKNGENFICGIDVTHCRRHARIHPLNDSVSLANKTTEKRALRKEETELETRSFKEFELPENVEAREKELDKWKDKLLDLSFRNRLLNFRPNKGTVEILCHSPNEIEDILADGAAFEILPEPRQSSLNLQRTDQEEILTDQITLNFERKKLLTKLSETKFQTVLNSLYRSVVNAEEETGANTLFLALGILSWKETDRSQTERRSPLLLLPVNLKKKTVGGKFSLSLRDDDTVLNHTLLQKLKRDFDLEFPGLDPLPEDKSGVNVQLIFDIIRKIIRDRRGWEVKEEVWLSEFSFQKYLMWKELDNHYEDMLKSPVIRTIMTSEAPDEIPEFVSEDKVEELLHPKDLYCPLSADSSQMAAVLSAAEGNSFVLQGPPGTGKSQTIANMISHCIGIGKRVLFVSEKKVALEVVYRRLQEIGIGPFCLELHSKKSEKKEVVKSFYNALEFNSEPLNGEWNQVSEELKTSRDGLNNYFRELHEVSPSGISAYKAFGLASRNPNMPKIDLNFESFLKFPLAMFRELVSKLKTWEEFAGSLTNEEYLAWATVQKKEWNSRTEEVVIQLMNKIKPLIEELERISGDVNNKLPINPKWKIVDWLALRDFVDKLLDTPKIKPGFLNQGDFSQYNSEFYENLEHLKNQAEIRQKLEKVFQAKVFQENFYELKQQLQETREGFFLISFFKKLKFKRSLKALLKDKLEPLDNYAQYFVDGIRYQEGLIKEERACRFVKEAIGEEYQLTNDEKFRKAMAWAEDVNKDLLALYSSDFETAASAKAFIANLIENRSLALAESSEIKKEFDQKHEFLTDLRSNLNLLKDELEIKSGFAEVKATELAQKLKAIQNSFSLFRDITTMNVLKSELSVAGLDPLFEAVDKTEVSKSKIYEVFNYNFHRQWLQEKNEGSDILNSTTGLQLNKLDSDFKTLDHKYRGYTEKALSGKISADKPRMGNLILPDSPVGLIVKENKKSRRHLPIRKFLDSIDSVAKSLKPCYLMSPMSVSQYLPISPDFDIVIFDEASQIPPWDAIGALSRGKQAIIVGDTKQLPPTAFFSMKSEDDSDEKIDCESVLEMFGSIYPEMLLKWHYRSRSESLISFSNHHIYDNRLHTFPASDTEDDKVSLKVVNGKNAFYDKGKSKTNGGEANAVVDEIFNRLKEESTGSIGVVTFSSVQANLISDLIDARLQKEPQFESFFDANNPEYIFVKNLENVQGDERDLILFSVGYGKDSLGKISRNFGPLNNSGGERRLNVAVTRARNEVKIFSNFHPRELDVSTSSSEGLRLLKEYLLYAQEGHKALLRQQSFNIEDEFGSLFEKEVAVALRNKGWNVRTQIGVGGYRVDLGIVHPEYHGRFLAGIECDGARYHSAKSARDRDILRQMVLEGLGWTILRIWSTDWWYDSSKCIDKLHQELEALLVAPREAIKEVFKEIDTSKFIAEDKESEQQEEEINVLQENLPPVKNSSLFDPTVVDLTPMGDFFENPTLVSSQVKDFVQSLTPVSREECFSTISRSWGFARRGNRIDLFLETCSKNIHRTKSNGQVFFWNSPDDVGAVEALRLPPDGQQRHPSTIAPEELLHGFLPLLQSNIEIPKDVLYKEVAKMLGFSRITKENTKHMEPALDILKKTQRISIEKNVVIFQKQN</sequence>
<dbReference type="Gene3D" id="3.40.50.300">
    <property type="entry name" value="P-loop containing nucleotide triphosphate hydrolases"/>
    <property type="match status" value="3"/>
</dbReference>
<dbReference type="CDD" id="cd18808">
    <property type="entry name" value="SF1_C_Upf1"/>
    <property type="match status" value="1"/>
</dbReference>
<dbReference type="InterPro" id="IPR038765">
    <property type="entry name" value="Papain-like_cys_pep_sf"/>
</dbReference>
<dbReference type="SUPFAM" id="SSF52540">
    <property type="entry name" value="P-loop containing nucleoside triphosphate hydrolases"/>
    <property type="match status" value="1"/>
</dbReference>
<dbReference type="InterPro" id="IPR049468">
    <property type="entry name" value="Restrct_endonuc-II-like_dom"/>
</dbReference>
<evidence type="ECO:0000313" key="5">
    <source>
        <dbReference type="Proteomes" id="UP001148482"/>
    </source>
</evidence>
<dbReference type="InterPro" id="IPR041679">
    <property type="entry name" value="DNA2/NAM7-like_C"/>
</dbReference>
<feature type="domain" description="Restriction endonuclease type II-like" evidence="3">
    <location>
        <begin position="1604"/>
        <end position="1701"/>
    </location>
</feature>
<dbReference type="InterPro" id="IPR027417">
    <property type="entry name" value="P-loop_NTPase"/>
</dbReference>
<accession>A0A9X3CYU6</accession>
<keyword evidence="5" id="KW-1185">Reference proteome</keyword>
<protein>
    <submittedName>
        <fullName evidence="4">DUF4011 domain-containing protein</fullName>
    </submittedName>
</protein>
<dbReference type="Gene3D" id="3.40.960.10">
    <property type="entry name" value="VSR Endonuclease"/>
    <property type="match status" value="1"/>
</dbReference>
<dbReference type="Pfam" id="PF13086">
    <property type="entry name" value="AAA_11"/>
    <property type="match status" value="2"/>
</dbReference>
<dbReference type="SUPFAM" id="SSF54001">
    <property type="entry name" value="Cysteine proteinases"/>
    <property type="match status" value="1"/>
</dbReference>
<dbReference type="FunFam" id="3.40.960.10:FF:000002">
    <property type="entry name" value="DNA helicase related protein"/>
    <property type="match status" value="1"/>
</dbReference>
<organism evidence="4 5">
    <name type="scientific">Salinimicrobium profundisediminis</name>
    <dbReference type="NCBI Taxonomy" id="2994553"/>
    <lineage>
        <taxon>Bacteria</taxon>
        <taxon>Pseudomonadati</taxon>
        <taxon>Bacteroidota</taxon>
        <taxon>Flavobacteriia</taxon>
        <taxon>Flavobacteriales</taxon>
        <taxon>Flavobacteriaceae</taxon>
        <taxon>Salinimicrobium</taxon>
    </lineage>
</organism>
<proteinExistence type="predicted"/>
<dbReference type="PANTHER" id="PTHR10887">
    <property type="entry name" value="DNA2/NAM7 HELICASE FAMILY"/>
    <property type="match status" value="1"/>
</dbReference>
<dbReference type="GO" id="GO:0004386">
    <property type="term" value="F:helicase activity"/>
    <property type="evidence" value="ECO:0007669"/>
    <property type="project" value="InterPro"/>
</dbReference>
<dbReference type="EMBL" id="JAPJDA010000028">
    <property type="protein sequence ID" value="MCX2839461.1"/>
    <property type="molecule type" value="Genomic_DNA"/>
</dbReference>
<name>A0A9X3CYU6_9FLAO</name>
<dbReference type="Pfam" id="PF18741">
    <property type="entry name" value="MTES_1575"/>
    <property type="match status" value="1"/>
</dbReference>
<feature type="domain" description="DNA2/NAM7 helicase helicase" evidence="1">
    <location>
        <begin position="654"/>
        <end position="739"/>
    </location>
</feature>
<dbReference type="InterPro" id="IPR045055">
    <property type="entry name" value="DNA2/NAM7-like"/>
</dbReference>
<dbReference type="RefSeq" id="WP_266070827.1">
    <property type="nucleotide sequence ID" value="NZ_JAPJDA010000028.1"/>
</dbReference>
<evidence type="ECO:0000259" key="1">
    <source>
        <dbReference type="Pfam" id="PF13086"/>
    </source>
</evidence>
<dbReference type="Gene3D" id="3.10.620.30">
    <property type="match status" value="1"/>
</dbReference>
<dbReference type="InterPro" id="IPR011335">
    <property type="entry name" value="Restrct_endonuc-II-like"/>
</dbReference>
<gene>
    <name evidence="4" type="ORF">OQ279_15020</name>
</gene>
<dbReference type="Pfam" id="PF13087">
    <property type="entry name" value="AAA_12"/>
    <property type="match status" value="1"/>
</dbReference>
<reference evidence="4" key="1">
    <citation type="submission" date="2022-11" db="EMBL/GenBank/DDBJ databases">
        <title>Salinimicrobium profundisediminis sp. nov., isolated from deep-sea sediment of the Mariana Trench.</title>
        <authorList>
            <person name="Fu H."/>
        </authorList>
    </citation>
    <scope>NUCLEOTIDE SEQUENCE</scope>
    <source>
        <strain evidence="4">MT39</strain>
    </source>
</reference>
<evidence type="ECO:0000313" key="4">
    <source>
        <dbReference type="EMBL" id="MCX2839461.1"/>
    </source>
</evidence>
<dbReference type="Proteomes" id="UP001148482">
    <property type="component" value="Unassembled WGS sequence"/>
</dbReference>
<dbReference type="InterPro" id="IPR025103">
    <property type="entry name" value="DUF4011"/>
</dbReference>
<dbReference type="InterPro" id="IPR047187">
    <property type="entry name" value="SF1_C_Upf1"/>
</dbReference>
<evidence type="ECO:0000259" key="3">
    <source>
        <dbReference type="Pfam" id="PF18741"/>
    </source>
</evidence>
<feature type="domain" description="DNA2/NAM7 helicase helicase" evidence="1">
    <location>
        <begin position="1300"/>
        <end position="1343"/>
    </location>
</feature>
<dbReference type="SUPFAM" id="SSF52980">
    <property type="entry name" value="Restriction endonuclease-like"/>
    <property type="match status" value="1"/>
</dbReference>
<dbReference type="Pfam" id="PF13195">
    <property type="entry name" value="DUF4011"/>
    <property type="match status" value="1"/>
</dbReference>
<feature type="domain" description="DNA2/NAM7 helicase-like C-terminal" evidence="2">
    <location>
        <begin position="1370"/>
        <end position="1555"/>
    </location>
</feature>
<dbReference type="InterPro" id="IPR041677">
    <property type="entry name" value="DNA2/NAM7_AAA_11"/>
</dbReference>
<comment type="caution">
    <text evidence="4">The sequence shown here is derived from an EMBL/GenBank/DDBJ whole genome shotgun (WGS) entry which is preliminary data.</text>
</comment>